<sequence>MEATFTYYIHNSSVQPELLFRQTDDYNLFQTKIEKYLEPIGQLHALKLTPTEFHLIIEFNDVRTLKPQSSHTFQSNKFLSRKLADLFNSYAQSYNKKHRRKGALFQKNFKRSEITDQKQLEEILEEFACE</sequence>
<evidence type="ECO:0000313" key="1">
    <source>
        <dbReference type="EMBL" id="TSJ44781.1"/>
    </source>
</evidence>
<protein>
    <recommendedName>
        <fullName evidence="3">Transposase IS200-like domain-containing protein</fullName>
    </recommendedName>
</protein>
<gene>
    <name evidence="1" type="ORF">FO442_09270</name>
</gene>
<dbReference type="OrthoDB" id="9788881at2"/>
<evidence type="ECO:0008006" key="3">
    <source>
        <dbReference type="Google" id="ProtNLM"/>
    </source>
</evidence>
<keyword evidence="2" id="KW-1185">Reference proteome</keyword>
<proteinExistence type="predicted"/>
<dbReference type="GO" id="GO:0006313">
    <property type="term" value="P:DNA transposition"/>
    <property type="evidence" value="ECO:0007669"/>
    <property type="project" value="InterPro"/>
</dbReference>
<dbReference type="Gene3D" id="3.30.70.1290">
    <property type="entry name" value="Transposase IS200-like"/>
    <property type="match status" value="1"/>
</dbReference>
<name>A0A556MXY2_9FLAO</name>
<dbReference type="GO" id="GO:0004803">
    <property type="term" value="F:transposase activity"/>
    <property type="evidence" value="ECO:0007669"/>
    <property type="project" value="InterPro"/>
</dbReference>
<organism evidence="1 2">
    <name type="scientific">Fluviicola chungangensis</name>
    <dbReference type="NCBI Taxonomy" id="2597671"/>
    <lineage>
        <taxon>Bacteria</taxon>
        <taxon>Pseudomonadati</taxon>
        <taxon>Bacteroidota</taxon>
        <taxon>Flavobacteriia</taxon>
        <taxon>Flavobacteriales</taxon>
        <taxon>Crocinitomicaceae</taxon>
        <taxon>Fluviicola</taxon>
    </lineage>
</organism>
<dbReference type="RefSeq" id="WP_144332895.1">
    <property type="nucleotide sequence ID" value="NZ_VLPL01000004.1"/>
</dbReference>
<dbReference type="EMBL" id="VLPL01000004">
    <property type="protein sequence ID" value="TSJ44781.1"/>
    <property type="molecule type" value="Genomic_DNA"/>
</dbReference>
<dbReference type="AlphaFoldDB" id="A0A556MXY2"/>
<evidence type="ECO:0000313" key="2">
    <source>
        <dbReference type="Proteomes" id="UP000316008"/>
    </source>
</evidence>
<accession>A0A556MXY2</accession>
<dbReference type="Proteomes" id="UP000316008">
    <property type="component" value="Unassembled WGS sequence"/>
</dbReference>
<dbReference type="InterPro" id="IPR036515">
    <property type="entry name" value="Transposase_17_sf"/>
</dbReference>
<dbReference type="GO" id="GO:0003677">
    <property type="term" value="F:DNA binding"/>
    <property type="evidence" value="ECO:0007669"/>
    <property type="project" value="InterPro"/>
</dbReference>
<reference evidence="1 2" key="1">
    <citation type="submission" date="2019-07" db="EMBL/GenBank/DDBJ databases">
        <authorList>
            <person name="Huq M.A."/>
        </authorList>
    </citation>
    <scope>NUCLEOTIDE SEQUENCE [LARGE SCALE GENOMIC DNA]</scope>
    <source>
        <strain evidence="1 2">MAH-3</strain>
    </source>
</reference>
<comment type="caution">
    <text evidence="1">The sequence shown here is derived from an EMBL/GenBank/DDBJ whole genome shotgun (WGS) entry which is preliminary data.</text>
</comment>